<accession>A0ABD4TJJ9</accession>
<dbReference type="RefSeq" id="WP_255331433.1">
    <property type="nucleotide sequence ID" value="NZ_VOTZ01000001.1"/>
</dbReference>
<evidence type="ECO:0000256" key="1">
    <source>
        <dbReference type="SAM" id="MobiDB-lite"/>
    </source>
</evidence>
<organism evidence="2 3">
    <name type="scientific">Methanocalculus taiwanensis</name>
    <dbReference type="NCBI Taxonomy" id="106207"/>
    <lineage>
        <taxon>Archaea</taxon>
        <taxon>Methanobacteriati</taxon>
        <taxon>Methanobacteriota</taxon>
        <taxon>Stenosarchaea group</taxon>
        <taxon>Methanomicrobia</taxon>
        <taxon>Methanomicrobiales</taxon>
        <taxon>Methanocalculaceae</taxon>
        <taxon>Methanocalculus</taxon>
    </lineage>
</organism>
<dbReference type="Proteomes" id="UP001524383">
    <property type="component" value="Unassembled WGS sequence"/>
</dbReference>
<protein>
    <submittedName>
        <fullName evidence="2">Uncharacterized protein</fullName>
    </submittedName>
</protein>
<dbReference type="AlphaFoldDB" id="A0ABD4TJJ9"/>
<feature type="compositionally biased region" description="Basic and acidic residues" evidence="1">
    <location>
        <begin position="30"/>
        <end position="48"/>
    </location>
</feature>
<proteinExistence type="predicted"/>
<feature type="region of interest" description="Disordered" evidence="1">
    <location>
        <begin position="30"/>
        <end position="60"/>
    </location>
</feature>
<gene>
    <name evidence="2" type="ORF">FTO68_00755</name>
</gene>
<comment type="caution">
    <text evidence="2">The sequence shown here is derived from an EMBL/GenBank/DDBJ whole genome shotgun (WGS) entry which is preliminary data.</text>
</comment>
<evidence type="ECO:0000313" key="2">
    <source>
        <dbReference type="EMBL" id="MCQ1537525.1"/>
    </source>
</evidence>
<evidence type="ECO:0000313" key="3">
    <source>
        <dbReference type="Proteomes" id="UP001524383"/>
    </source>
</evidence>
<sequence>MSRRNTRFSRDILYQEEYFGGFPDAPEYLAAKDPERYNRKQKRNEKAPKKNPMRGRGDDLLDADLFPIKKKMRGKMGSFDSERFI</sequence>
<name>A0ABD4TJJ9_9EURY</name>
<reference evidence="2 3" key="1">
    <citation type="submission" date="2019-08" db="EMBL/GenBank/DDBJ databases">
        <authorList>
            <person name="Chen S.-C."/>
            <person name="Lai M.-C."/>
            <person name="You Y.-T."/>
        </authorList>
    </citation>
    <scope>NUCLEOTIDE SEQUENCE [LARGE SCALE GENOMIC DNA]</scope>
    <source>
        <strain evidence="2 3">P2F9704a</strain>
    </source>
</reference>
<dbReference type="EMBL" id="VOTZ01000001">
    <property type="protein sequence ID" value="MCQ1537525.1"/>
    <property type="molecule type" value="Genomic_DNA"/>
</dbReference>
<keyword evidence="3" id="KW-1185">Reference proteome</keyword>